<dbReference type="Gene3D" id="3.30.565.10">
    <property type="entry name" value="Histidine kinase-like ATPase, C-terminal domain"/>
    <property type="match status" value="1"/>
</dbReference>
<dbReference type="SUPFAM" id="SSF55874">
    <property type="entry name" value="ATPase domain of HSP90 chaperone/DNA topoisomerase II/histidine kinase"/>
    <property type="match status" value="1"/>
</dbReference>
<evidence type="ECO:0000259" key="2">
    <source>
        <dbReference type="Pfam" id="PF14501"/>
    </source>
</evidence>
<feature type="transmembrane region" description="Helical" evidence="1">
    <location>
        <begin position="141"/>
        <end position="162"/>
    </location>
</feature>
<dbReference type="Proteomes" id="UP000243540">
    <property type="component" value="Unassembled WGS sequence"/>
</dbReference>
<feature type="transmembrane region" description="Helical" evidence="1">
    <location>
        <begin position="73"/>
        <end position="94"/>
    </location>
</feature>
<proteinExistence type="predicted"/>
<protein>
    <recommendedName>
        <fullName evidence="2">Sensor histidine kinase NatK-like C-terminal domain-containing protein</fullName>
    </recommendedName>
</protein>
<feature type="transmembrane region" description="Helical" evidence="1">
    <location>
        <begin position="37"/>
        <end position="53"/>
    </location>
</feature>
<dbReference type="Pfam" id="PF14501">
    <property type="entry name" value="HATPase_c_5"/>
    <property type="match status" value="1"/>
</dbReference>
<organism evidence="3 4">
    <name type="scientific">Alloscardovia macacae</name>
    <dbReference type="NCBI Taxonomy" id="1160091"/>
    <lineage>
        <taxon>Bacteria</taxon>
        <taxon>Bacillati</taxon>
        <taxon>Actinomycetota</taxon>
        <taxon>Actinomycetes</taxon>
        <taxon>Bifidobacteriales</taxon>
        <taxon>Bifidobacteriaceae</taxon>
        <taxon>Alloscardovia</taxon>
    </lineage>
</organism>
<evidence type="ECO:0000256" key="1">
    <source>
        <dbReference type="SAM" id="Phobius"/>
    </source>
</evidence>
<feature type="transmembrane region" description="Helical" evidence="1">
    <location>
        <begin position="201"/>
        <end position="220"/>
    </location>
</feature>
<gene>
    <name evidence="3" type="ORF">B9T39_07630</name>
</gene>
<dbReference type="InterPro" id="IPR032834">
    <property type="entry name" value="NatK-like_C"/>
</dbReference>
<name>A0A1Y2SUF2_9BIFI</name>
<dbReference type="STRING" id="1160091.B9T39_07630"/>
<dbReference type="InterPro" id="IPR036890">
    <property type="entry name" value="HATPase_C_sf"/>
</dbReference>
<dbReference type="EMBL" id="NEKC01000025">
    <property type="protein sequence ID" value="OTA27992.1"/>
    <property type="molecule type" value="Genomic_DNA"/>
</dbReference>
<keyword evidence="1" id="KW-0472">Membrane</keyword>
<dbReference type="OrthoDB" id="3242681at2"/>
<sequence length="434" mass="48605">MIIFSFRFALFIVELFLGATLFMHASDWQTCSRISSWVRFIPIALLILLYSFAPTLNPYTLTGGVISYTSFTASLGGSLYYICTAVLVMAALYIASSMSWLKSLVVVACGYSAQHVASNAYTALLRALGEHISVDVTRTDAYYVAVYACIYGMLWTLFAHTFRFDEEKVRRRPFWVMGCIVLLILLVVVNIFVIQKHTADVQIALYLYDAVASIFALAALTQASTNTRLSYDLEVMEKLDRMQERHYTFAKENIDLINEVGHDLRRSLRDAGLARQASEAVSKYDATFHTGSAELDVLLTERALYCASRNITLTALADGHQLKNLQAADIYSIFGNLLDNAIEHVEKYATAQHPGTVDVTVRKRAEFVQIEVINPLHAPVHMRAGVPISTKTRYVHLHGFGTKSVQRHVHELGGEMTISTEMRMYTVTILLPLS</sequence>
<feature type="transmembrane region" description="Helical" evidence="1">
    <location>
        <begin position="174"/>
        <end position="195"/>
    </location>
</feature>
<reference evidence="3 4" key="1">
    <citation type="submission" date="2017-04" db="EMBL/GenBank/DDBJ databases">
        <title>Draft genome sequences of Alloscardovia macacae UMA81211 and UMA81212 isolated from the feces of a rhesus macaque (Macaca mulatta).</title>
        <authorList>
            <person name="Albert K."/>
            <person name="Sela D.A."/>
        </authorList>
    </citation>
    <scope>NUCLEOTIDE SEQUENCE [LARGE SCALE GENOMIC DNA]</scope>
    <source>
        <strain evidence="3 4">UMA81212</strain>
    </source>
</reference>
<feature type="transmembrane region" description="Helical" evidence="1">
    <location>
        <begin position="6"/>
        <end position="25"/>
    </location>
</feature>
<accession>A0A1Y2SUF2</accession>
<keyword evidence="1" id="KW-1133">Transmembrane helix</keyword>
<comment type="caution">
    <text evidence="3">The sequence shown here is derived from an EMBL/GenBank/DDBJ whole genome shotgun (WGS) entry which is preliminary data.</text>
</comment>
<feature type="domain" description="Sensor histidine kinase NatK-like C-terminal" evidence="2">
    <location>
        <begin position="325"/>
        <end position="432"/>
    </location>
</feature>
<dbReference type="AlphaFoldDB" id="A0A1Y2SUF2"/>
<keyword evidence="1" id="KW-0812">Transmembrane</keyword>
<dbReference type="CDD" id="cd16935">
    <property type="entry name" value="HATPase_AgrC-ComD-like"/>
    <property type="match status" value="1"/>
</dbReference>
<evidence type="ECO:0000313" key="3">
    <source>
        <dbReference type="EMBL" id="OTA27992.1"/>
    </source>
</evidence>
<evidence type="ECO:0000313" key="4">
    <source>
        <dbReference type="Proteomes" id="UP000243540"/>
    </source>
</evidence>